<dbReference type="HOGENOM" id="CLU_1873975_0_0_10"/>
<dbReference type="SUPFAM" id="SSF53756">
    <property type="entry name" value="UDP-Glycosyltransferase/glycogen phosphorylase"/>
    <property type="match status" value="1"/>
</dbReference>
<dbReference type="EnsemblBacteria" id="ABC46171">
    <property type="protein sequence ID" value="ABC46171"/>
    <property type="gene ID" value="SRU_0199"/>
</dbReference>
<dbReference type="AlphaFoldDB" id="Q2S631"/>
<name>Q2S631_SALRD</name>
<reference evidence="3 4" key="1">
    <citation type="journal article" date="2005" name="Proc. Natl. Acad. Sci. U.S.A.">
        <title>The genome of Salinibacter ruber: convergence and gene exchange among hyperhalophilic bacteria and archaea.</title>
        <authorList>
            <person name="Mongodin E.F."/>
            <person name="Nelson K.E."/>
            <person name="Daugherty S."/>
            <person name="Deboy R.T."/>
            <person name="Wister J."/>
            <person name="Khouri H."/>
            <person name="Weidman J."/>
            <person name="Walsh D.A."/>
            <person name="Papke R.T."/>
            <person name="Sanchez Perez G."/>
            <person name="Sharma A.K."/>
            <person name="Nesbo C.L."/>
            <person name="MacLeod D."/>
            <person name="Bapteste E."/>
            <person name="Doolittle W.F."/>
            <person name="Charlebois R.L."/>
            <person name="Legault B."/>
            <person name="Rodriguez-Valera F."/>
        </authorList>
    </citation>
    <scope>NUCLEOTIDE SEQUENCE [LARGE SCALE GENOMIC DNA]</scope>
    <source>
        <strain evidence="4">DSM 13855 / CECT 5946 / M31</strain>
    </source>
</reference>
<dbReference type="STRING" id="309807.SRU_0199"/>
<dbReference type="GO" id="GO:0016757">
    <property type="term" value="F:glycosyltransferase activity"/>
    <property type="evidence" value="ECO:0007669"/>
    <property type="project" value="UniProtKB-ARBA"/>
</dbReference>
<keyword evidence="4" id="KW-1185">Reference proteome</keyword>
<dbReference type="InterPro" id="IPR028098">
    <property type="entry name" value="Glyco_trans_4-like_N"/>
</dbReference>
<protein>
    <submittedName>
        <fullName evidence="3">Glycosyl transferase</fullName>
    </submittedName>
</protein>
<dbReference type="OrthoDB" id="9811902at2"/>
<dbReference type="EMBL" id="CP000159">
    <property type="protein sequence ID" value="ABC46171.1"/>
    <property type="molecule type" value="Genomic_DNA"/>
</dbReference>
<proteinExistence type="predicted"/>
<dbReference type="eggNOG" id="COG0438">
    <property type="taxonomic scope" value="Bacteria"/>
</dbReference>
<feature type="domain" description="Glycosyltransferase subfamily 4-like N-terminal" evidence="2">
    <location>
        <begin position="50"/>
        <end position="122"/>
    </location>
</feature>
<keyword evidence="3" id="KW-0808">Transferase</keyword>
<evidence type="ECO:0000313" key="3">
    <source>
        <dbReference type="EMBL" id="ABC46171.1"/>
    </source>
</evidence>
<feature type="region of interest" description="Disordered" evidence="1">
    <location>
        <begin position="1"/>
        <end position="25"/>
    </location>
</feature>
<evidence type="ECO:0000313" key="4">
    <source>
        <dbReference type="Proteomes" id="UP000008674"/>
    </source>
</evidence>
<evidence type="ECO:0000256" key="1">
    <source>
        <dbReference type="SAM" id="MobiDB-lite"/>
    </source>
</evidence>
<dbReference type="KEGG" id="sru:SRU_0199"/>
<evidence type="ECO:0000259" key="2">
    <source>
        <dbReference type="Pfam" id="PF13579"/>
    </source>
</evidence>
<sequence length="136" mass="15242">MRPDVARYTSPDPHNPTLTDTSNRLPECMSARPSLLFVNQHYAPDLASTAQHLTDLAEHLAADGFEVHVLCSRDHYLSGEMDVPAEETRNGVHVHRVRTTAFGREATLGRIADYASYFLQVLGRLLTVLSRAREEQ</sequence>
<dbReference type="Gene3D" id="3.40.50.2000">
    <property type="entry name" value="Glycogen Phosphorylase B"/>
    <property type="match status" value="1"/>
</dbReference>
<accession>Q2S631</accession>
<gene>
    <name evidence="3" type="ordered locus">SRU_0199</name>
</gene>
<dbReference type="Proteomes" id="UP000008674">
    <property type="component" value="Chromosome"/>
</dbReference>
<organism evidence="3 4">
    <name type="scientific">Salinibacter ruber (strain DSM 13855 / M31)</name>
    <dbReference type="NCBI Taxonomy" id="309807"/>
    <lineage>
        <taxon>Bacteria</taxon>
        <taxon>Pseudomonadati</taxon>
        <taxon>Rhodothermota</taxon>
        <taxon>Rhodothermia</taxon>
        <taxon>Rhodothermales</taxon>
        <taxon>Salinibacteraceae</taxon>
        <taxon>Salinibacter</taxon>
    </lineage>
</organism>
<dbReference type="Pfam" id="PF13579">
    <property type="entry name" value="Glyco_trans_4_4"/>
    <property type="match status" value="1"/>
</dbReference>